<proteinExistence type="inferred from homology"/>
<dbReference type="PANTHER" id="PTHR11054">
    <property type="entry name" value="6-PHOSPHOGLUCONOLACTONASE"/>
    <property type="match status" value="1"/>
</dbReference>
<comment type="pathway">
    <text evidence="3 7">Carbohydrate degradation; pentose phosphate pathway; D-ribulose 5-phosphate from D-glucose 6-phosphate (oxidative stage): step 2/3.</text>
</comment>
<sequence>MPRPVSVTYRVSPTPAATARAGAQLFTEAAGKAAQSRGLARIAISGGTTPKTMFGLLADPAEPFLKQVPWDKLELYWVDERCVPPDNAESNYRMTKEALLSKVPLPAERVHRMEGELPPDVAAARYESTIRNTFKLEGAETPTFDLVLLGMGDDGHTASLFPHTEALNEMSHIVVPNHVPQKDTWRITLTWPVINQGREVAFLIEGTGKAQVLHDVFLGPYQPEVHPSQLIRPASGQLTLLLDSAAAAKLPAPANSDSAGTLELKTGTLELK</sequence>
<evidence type="ECO:0000256" key="7">
    <source>
        <dbReference type="RuleBase" id="RU365095"/>
    </source>
</evidence>
<evidence type="ECO:0000256" key="4">
    <source>
        <dbReference type="ARBA" id="ARBA00010662"/>
    </source>
</evidence>
<evidence type="ECO:0000256" key="5">
    <source>
        <dbReference type="ARBA" id="ARBA00013198"/>
    </source>
</evidence>
<dbReference type="GO" id="GO:0017057">
    <property type="term" value="F:6-phosphogluconolactonase activity"/>
    <property type="evidence" value="ECO:0007669"/>
    <property type="project" value="UniProtKB-UniRule"/>
</dbReference>
<evidence type="ECO:0000256" key="1">
    <source>
        <dbReference type="ARBA" id="ARBA00000832"/>
    </source>
</evidence>
<dbReference type="UniPathway" id="UPA00115">
    <property type="reaction ID" value="UER00409"/>
</dbReference>
<keyword evidence="7 9" id="KW-0378">Hydrolase</keyword>
<evidence type="ECO:0000256" key="3">
    <source>
        <dbReference type="ARBA" id="ARBA00004961"/>
    </source>
</evidence>
<dbReference type="Gene3D" id="3.40.50.1360">
    <property type="match status" value="1"/>
</dbReference>
<dbReference type="InterPro" id="IPR006148">
    <property type="entry name" value="Glc/Gal-6P_isomerase"/>
</dbReference>
<gene>
    <name evidence="7" type="primary">pgl</name>
    <name evidence="9" type="ORF">HDF08_000129</name>
</gene>
<dbReference type="InterPro" id="IPR039104">
    <property type="entry name" value="6PGL"/>
</dbReference>
<dbReference type="InterPro" id="IPR037171">
    <property type="entry name" value="NagB/RpiA_transferase-like"/>
</dbReference>
<reference evidence="9 10" key="1">
    <citation type="submission" date="2020-07" db="EMBL/GenBank/DDBJ databases">
        <title>Genomic Encyclopedia of Type Strains, Phase IV (KMG-V): Genome sequencing to study the core and pangenomes of soil and plant-associated prokaryotes.</title>
        <authorList>
            <person name="Whitman W."/>
        </authorList>
    </citation>
    <scope>NUCLEOTIDE SEQUENCE [LARGE SCALE GENOMIC DNA]</scope>
    <source>
        <strain evidence="9 10">M8UP22</strain>
    </source>
</reference>
<accession>A0A852VEN5</accession>
<evidence type="ECO:0000259" key="8">
    <source>
        <dbReference type="Pfam" id="PF01182"/>
    </source>
</evidence>
<dbReference type="InterPro" id="IPR005900">
    <property type="entry name" value="6-phosphogluconolactonase_DevB"/>
</dbReference>
<dbReference type="GO" id="GO:0005975">
    <property type="term" value="P:carbohydrate metabolic process"/>
    <property type="evidence" value="ECO:0007669"/>
    <property type="project" value="UniProtKB-UniRule"/>
</dbReference>
<dbReference type="SUPFAM" id="SSF100950">
    <property type="entry name" value="NagB/RpiA/CoA transferase-like"/>
    <property type="match status" value="1"/>
</dbReference>
<evidence type="ECO:0000313" key="9">
    <source>
        <dbReference type="EMBL" id="NYF88062.1"/>
    </source>
</evidence>
<evidence type="ECO:0000256" key="2">
    <source>
        <dbReference type="ARBA" id="ARBA00002681"/>
    </source>
</evidence>
<comment type="similarity">
    <text evidence="4 7">Belongs to the glucosamine/galactosamine-6-phosphate isomerase family. 6-phosphogluconolactonase subfamily.</text>
</comment>
<dbReference type="PANTHER" id="PTHR11054:SF0">
    <property type="entry name" value="6-PHOSPHOGLUCONOLACTONASE"/>
    <property type="match status" value="1"/>
</dbReference>
<organism evidence="9 10">
    <name type="scientific">Tunturiibacter lichenicola</name>
    <dbReference type="NCBI Taxonomy" id="2051959"/>
    <lineage>
        <taxon>Bacteria</taxon>
        <taxon>Pseudomonadati</taxon>
        <taxon>Acidobacteriota</taxon>
        <taxon>Terriglobia</taxon>
        <taxon>Terriglobales</taxon>
        <taxon>Acidobacteriaceae</taxon>
        <taxon>Tunturiibacter</taxon>
    </lineage>
</organism>
<dbReference type="NCBIfam" id="TIGR01198">
    <property type="entry name" value="pgl"/>
    <property type="match status" value="1"/>
</dbReference>
<evidence type="ECO:0000256" key="6">
    <source>
        <dbReference type="ARBA" id="ARBA00020337"/>
    </source>
</evidence>
<dbReference type="Proteomes" id="UP000564385">
    <property type="component" value="Unassembled WGS sequence"/>
</dbReference>
<dbReference type="AlphaFoldDB" id="A0A852VEN5"/>
<dbReference type="Pfam" id="PF01182">
    <property type="entry name" value="Glucosamine_iso"/>
    <property type="match status" value="1"/>
</dbReference>
<evidence type="ECO:0000313" key="10">
    <source>
        <dbReference type="Proteomes" id="UP000564385"/>
    </source>
</evidence>
<dbReference type="EMBL" id="JACCCU010000001">
    <property type="protein sequence ID" value="NYF88062.1"/>
    <property type="molecule type" value="Genomic_DNA"/>
</dbReference>
<comment type="catalytic activity">
    <reaction evidence="1 7">
        <text>6-phospho-D-glucono-1,5-lactone + H2O = 6-phospho-D-gluconate + H(+)</text>
        <dbReference type="Rhea" id="RHEA:12556"/>
        <dbReference type="ChEBI" id="CHEBI:15377"/>
        <dbReference type="ChEBI" id="CHEBI:15378"/>
        <dbReference type="ChEBI" id="CHEBI:57955"/>
        <dbReference type="ChEBI" id="CHEBI:58759"/>
        <dbReference type="EC" id="3.1.1.31"/>
    </reaction>
</comment>
<protein>
    <recommendedName>
        <fullName evidence="6 7">6-phosphogluconolactonase</fullName>
        <shortName evidence="7">6PGL</shortName>
        <ecNumber evidence="5 7">3.1.1.31</ecNumber>
    </recommendedName>
</protein>
<feature type="domain" description="Glucosamine/galactosamine-6-phosphate isomerase" evidence="8">
    <location>
        <begin position="14"/>
        <end position="239"/>
    </location>
</feature>
<dbReference type="CDD" id="cd01400">
    <property type="entry name" value="6PGL"/>
    <property type="match status" value="1"/>
</dbReference>
<comment type="caution">
    <text evidence="9">The sequence shown here is derived from an EMBL/GenBank/DDBJ whole genome shotgun (WGS) entry which is preliminary data.</text>
</comment>
<dbReference type="GO" id="GO:0006098">
    <property type="term" value="P:pentose-phosphate shunt"/>
    <property type="evidence" value="ECO:0007669"/>
    <property type="project" value="UniProtKB-UniPathway"/>
</dbReference>
<dbReference type="EC" id="3.1.1.31" evidence="5 7"/>
<name>A0A852VEN5_9BACT</name>
<comment type="function">
    <text evidence="2 7">Hydrolysis of 6-phosphogluconolactone to 6-phosphogluconate.</text>
</comment>